<keyword evidence="2" id="KW-0472">Membrane</keyword>
<dbReference type="SUPFAM" id="SSF74653">
    <property type="entry name" value="TolA/TonB C-terminal domain"/>
    <property type="match status" value="1"/>
</dbReference>
<evidence type="ECO:0000256" key="3">
    <source>
        <dbReference type="ARBA" id="ARBA00023237"/>
    </source>
</evidence>
<proteinExistence type="predicted"/>
<reference evidence="6" key="1">
    <citation type="submission" date="2019-03" db="EMBL/GenBank/DDBJ databases">
        <authorList>
            <person name="Danneels B."/>
        </authorList>
    </citation>
    <scope>NUCLEOTIDE SEQUENCE</scope>
</reference>
<feature type="compositionally biased region" description="Basic residues" evidence="4">
    <location>
        <begin position="221"/>
        <end position="240"/>
    </location>
</feature>
<evidence type="ECO:0000256" key="4">
    <source>
        <dbReference type="SAM" id="MobiDB-lite"/>
    </source>
</evidence>
<sequence length="240" mass="25713">MPAVARLIAMLALAGAAWSALGASQPDPAAPFGQAVDDAQAFELPSLPLHEALEAYSRQTRRSVLYDTSLAATRRSAPLHGRYTPEAALRGLLAGTGLVSRNTSSRSFMLVPVPAAPAEEAEASRPTVRPAVDAYAARVRRRVMGALCADPALQAGDYRLLLRFRIDSRQRIDALQIAATGRPEQEPGIRAALTNLSLGSAPPAGYGQPTLLLLTPESARRHGGCPRRRRRSARPAWRRA</sequence>
<dbReference type="SMART" id="SM00965">
    <property type="entry name" value="STN"/>
    <property type="match status" value="1"/>
</dbReference>
<dbReference type="InterPro" id="IPR011662">
    <property type="entry name" value="Secretin/TonB_short_N"/>
</dbReference>
<dbReference type="EMBL" id="CAADII010000039">
    <property type="protein sequence ID" value="VFR54999.1"/>
    <property type="molecule type" value="Genomic_DNA"/>
</dbReference>
<evidence type="ECO:0000259" key="5">
    <source>
        <dbReference type="SMART" id="SM00965"/>
    </source>
</evidence>
<feature type="domain" description="Secretin/TonB short N-terminal" evidence="5">
    <location>
        <begin position="62"/>
        <end position="113"/>
    </location>
</feature>
<dbReference type="GO" id="GO:0019867">
    <property type="term" value="C:outer membrane"/>
    <property type="evidence" value="ECO:0007669"/>
    <property type="project" value="InterPro"/>
</dbReference>
<gene>
    <name evidence="6" type="ORF">BRI6_0856</name>
</gene>
<dbReference type="Pfam" id="PF07660">
    <property type="entry name" value="STN"/>
    <property type="match status" value="1"/>
</dbReference>
<keyword evidence="3" id="KW-0998">Cell outer membrane</keyword>
<evidence type="ECO:0000313" key="6">
    <source>
        <dbReference type="EMBL" id="VFR54999.1"/>
    </source>
</evidence>
<evidence type="ECO:0000256" key="2">
    <source>
        <dbReference type="ARBA" id="ARBA00023136"/>
    </source>
</evidence>
<organism evidence="6">
    <name type="scientific">plant metagenome</name>
    <dbReference type="NCBI Taxonomy" id="1297885"/>
    <lineage>
        <taxon>unclassified sequences</taxon>
        <taxon>metagenomes</taxon>
        <taxon>organismal metagenomes</taxon>
    </lineage>
</organism>
<protein>
    <submittedName>
        <fullName evidence="6">Outer membrane TonB-dependent transducer VreA of trans-envelope signaling system</fullName>
    </submittedName>
</protein>
<keyword evidence="1" id="KW-0813">Transport</keyword>
<name>A0A484S0U2_9ZZZZ</name>
<feature type="region of interest" description="Disordered" evidence="4">
    <location>
        <begin position="217"/>
        <end position="240"/>
    </location>
</feature>
<evidence type="ECO:0000256" key="1">
    <source>
        <dbReference type="ARBA" id="ARBA00022448"/>
    </source>
</evidence>
<dbReference type="AlphaFoldDB" id="A0A484S0U2"/>
<dbReference type="Gene3D" id="3.55.50.30">
    <property type="match status" value="1"/>
</dbReference>
<accession>A0A484S0U2</accession>